<organism evidence="1 2">
    <name type="scientific">Mycena alexandri</name>
    <dbReference type="NCBI Taxonomy" id="1745969"/>
    <lineage>
        <taxon>Eukaryota</taxon>
        <taxon>Fungi</taxon>
        <taxon>Dikarya</taxon>
        <taxon>Basidiomycota</taxon>
        <taxon>Agaricomycotina</taxon>
        <taxon>Agaricomycetes</taxon>
        <taxon>Agaricomycetidae</taxon>
        <taxon>Agaricales</taxon>
        <taxon>Marasmiineae</taxon>
        <taxon>Mycenaceae</taxon>
        <taxon>Mycena</taxon>
    </lineage>
</organism>
<protein>
    <submittedName>
        <fullName evidence="1">Uncharacterized protein</fullName>
    </submittedName>
</protein>
<dbReference type="AlphaFoldDB" id="A0AAD6WXD4"/>
<dbReference type="Gene3D" id="3.30.1360.20">
    <property type="entry name" value="Transcriptional coactivator/pterin dehydratase"/>
    <property type="match status" value="1"/>
</dbReference>
<sequence length="416" mass="48058">MQVYRLICETRFVWQSQRYFSASRALFIPRTKLPEPPLRPLTLPFHSVQALTQADVDHYVAPLYERNWLVFTEMPNMILNDDFLVRSARTVSMLGKKFWFLRSRGATRFLGDVADVARREAHEPRITLFLGRRKQHVVVRMHTAQTLGDAEGVSEADIRPGLSAHDLRLAILLENHFQVKYVEASSPQALPLRDLVSPPTVPKLDKIQLWQESLVPRAKSIIEYDAKWTPLPLKMTALPQLPEDENAETICTDAHFETFLQPLYLRGWHAAFVPIMGENKMYTPVLCLTGFFRFNSLTAAVSFIRDVVSYPWYKEDNAELHFLVDAQTVRAQLVYPPEHTALTVGNLRAAQRVEQVFRDKHLGTARMSYVHPYRNHRDMQPGTVAELQRTRQTPLRPFHVRHNAKMAQMRGWRGQA</sequence>
<reference evidence="1" key="1">
    <citation type="submission" date="2023-03" db="EMBL/GenBank/DDBJ databases">
        <title>Massive genome expansion in bonnet fungi (Mycena s.s.) driven by repeated elements and novel gene families across ecological guilds.</title>
        <authorList>
            <consortium name="Lawrence Berkeley National Laboratory"/>
            <person name="Harder C.B."/>
            <person name="Miyauchi S."/>
            <person name="Viragh M."/>
            <person name="Kuo A."/>
            <person name="Thoen E."/>
            <person name="Andreopoulos B."/>
            <person name="Lu D."/>
            <person name="Skrede I."/>
            <person name="Drula E."/>
            <person name="Henrissat B."/>
            <person name="Morin E."/>
            <person name="Kohler A."/>
            <person name="Barry K."/>
            <person name="LaButti K."/>
            <person name="Morin E."/>
            <person name="Salamov A."/>
            <person name="Lipzen A."/>
            <person name="Mereny Z."/>
            <person name="Hegedus B."/>
            <person name="Baldrian P."/>
            <person name="Stursova M."/>
            <person name="Weitz H."/>
            <person name="Taylor A."/>
            <person name="Grigoriev I.V."/>
            <person name="Nagy L.G."/>
            <person name="Martin F."/>
            <person name="Kauserud H."/>
        </authorList>
    </citation>
    <scope>NUCLEOTIDE SEQUENCE</scope>
    <source>
        <strain evidence="1">CBHHK200</strain>
    </source>
</reference>
<dbReference type="Proteomes" id="UP001218188">
    <property type="component" value="Unassembled WGS sequence"/>
</dbReference>
<comment type="caution">
    <text evidence="1">The sequence shown here is derived from an EMBL/GenBank/DDBJ whole genome shotgun (WGS) entry which is preliminary data.</text>
</comment>
<dbReference type="GO" id="GO:0006729">
    <property type="term" value="P:tetrahydrobiopterin biosynthetic process"/>
    <property type="evidence" value="ECO:0007669"/>
    <property type="project" value="InterPro"/>
</dbReference>
<accession>A0AAD6WXD4</accession>
<feature type="non-terminal residue" evidence="1">
    <location>
        <position position="1"/>
    </location>
</feature>
<dbReference type="InterPro" id="IPR036428">
    <property type="entry name" value="PCD_sf"/>
</dbReference>
<evidence type="ECO:0000313" key="2">
    <source>
        <dbReference type="Proteomes" id="UP001218188"/>
    </source>
</evidence>
<keyword evidence="2" id="KW-1185">Reference proteome</keyword>
<proteinExistence type="predicted"/>
<gene>
    <name evidence="1" type="ORF">C8F04DRAFT_1118515</name>
</gene>
<evidence type="ECO:0000313" key="1">
    <source>
        <dbReference type="EMBL" id="KAJ7028732.1"/>
    </source>
</evidence>
<dbReference type="EMBL" id="JARJCM010000109">
    <property type="protein sequence ID" value="KAJ7028732.1"/>
    <property type="molecule type" value="Genomic_DNA"/>
</dbReference>
<dbReference type="GO" id="GO:0008124">
    <property type="term" value="F:4-alpha-hydroxytetrahydrobiopterin dehydratase activity"/>
    <property type="evidence" value="ECO:0007669"/>
    <property type="project" value="InterPro"/>
</dbReference>
<name>A0AAD6WXD4_9AGAR</name>